<organism evidence="1">
    <name type="scientific">Singulisphaera sp. Ch08</name>
    <dbReference type="NCBI Taxonomy" id="3120278"/>
    <lineage>
        <taxon>Bacteria</taxon>
        <taxon>Pseudomonadati</taxon>
        <taxon>Planctomycetota</taxon>
        <taxon>Planctomycetia</taxon>
        <taxon>Isosphaerales</taxon>
        <taxon>Isosphaeraceae</taxon>
        <taxon>Singulisphaera</taxon>
    </lineage>
</organism>
<sequence>MSHIVTIATKVQDPVAFLAACQRLKLPEPVHGTATLFSGEVTGLIVKLPDWVYPVVVDTATGQVAYDNFEGSWGDPKQLDHFLQIYAVEKAKLEARKKGYSVSEQSLNDGSIKLQIIEAR</sequence>
<dbReference type="EMBL" id="CP155447">
    <property type="protein sequence ID" value="XBH03626.1"/>
    <property type="molecule type" value="Genomic_DNA"/>
</dbReference>
<dbReference type="RefSeq" id="WP_406696364.1">
    <property type="nucleotide sequence ID" value="NZ_CP155447.1"/>
</dbReference>
<proteinExistence type="predicted"/>
<evidence type="ECO:0000313" key="1">
    <source>
        <dbReference type="EMBL" id="XBH03626.1"/>
    </source>
</evidence>
<gene>
    <name evidence="1" type="ORF">V5E97_35770</name>
</gene>
<accession>A0AAU7CEM1</accession>
<protein>
    <submittedName>
        <fullName evidence="1">DUF1257 domain-containing protein</fullName>
    </submittedName>
</protein>
<reference evidence="1" key="1">
    <citation type="submission" date="2024-05" db="EMBL/GenBank/DDBJ databases">
        <title>Planctomycetes of the genus Singulisphaera possess chitinolytic capabilities.</title>
        <authorList>
            <person name="Ivanova A."/>
        </authorList>
    </citation>
    <scope>NUCLEOTIDE SEQUENCE</scope>
    <source>
        <strain evidence="1">Ch08T</strain>
    </source>
</reference>
<name>A0AAU7CEM1_9BACT</name>
<dbReference type="AlphaFoldDB" id="A0AAU7CEM1"/>